<comment type="caution">
    <text evidence="5">The sequence shown here is derived from an EMBL/GenBank/DDBJ whole genome shotgun (WGS) entry which is preliminary data.</text>
</comment>
<accession>A0A9X5BGB2</accession>
<gene>
    <name evidence="5" type="ORF">D5281_11740</name>
</gene>
<protein>
    <submittedName>
        <fullName evidence="5">Cation-binding protein</fullName>
    </submittedName>
</protein>
<evidence type="ECO:0000256" key="3">
    <source>
        <dbReference type="ARBA" id="ARBA00023004"/>
    </source>
</evidence>
<feature type="domain" description="Hemerythrin-like" evidence="4">
    <location>
        <begin position="12"/>
        <end position="127"/>
    </location>
</feature>
<keyword evidence="2" id="KW-0479">Metal-binding</keyword>
<keyword evidence="3" id="KW-0408">Iron</keyword>
<name>A0A9X5BGB2_9FIRM</name>
<dbReference type="PANTHER" id="PTHR37164">
    <property type="entry name" value="BACTERIOHEMERYTHRIN"/>
    <property type="match status" value="1"/>
</dbReference>
<comment type="similarity">
    <text evidence="1">Belongs to the hemerythrin family.</text>
</comment>
<dbReference type="InterPro" id="IPR012827">
    <property type="entry name" value="Hemerythrin_metal-bd"/>
</dbReference>
<dbReference type="Pfam" id="PF01814">
    <property type="entry name" value="Hemerythrin"/>
    <property type="match status" value="1"/>
</dbReference>
<dbReference type="InterPro" id="IPR012312">
    <property type="entry name" value="Hemerythrin-like"/>
</dbReference>
<dbReference type="InterPro" id="IPR035938">
    <property type="entry name" value="Hemerythrin-like_sf"/>
</dbReference>
<dbReference type="Proteomes" id="UP001154420">
    <property type="component" value="Unassembled WGS sequence"/>
</dbReference>
<dbReference type="EMBL" id="QZDT01000017">
    <property type="protein sequence ID" value="NBJ93246.1"/>
    <property type="molecule type" value="Genomic_DNA"/>
</dbReference>
<dbReference type="AlphaFoldDB" id="A0A9X5BGB2"/>
<keyword evidence="6" id="KW-1185">Reference proteome</keyword>
<dbReference type="PANTHER" id="PTHR37164:SF1">
    <property type="entry name" value="BACTERIOHEMERYTHRIN"/>
    <property type="match status" value="1"/>
</dbReference>
<dbReference type="CDD" id="cd12107">
    <property type="entry name" value="Hemerythrin"/>
    <property type="match status" value="1"/>
</dbReference>
<dbReference type="InterPro" id="IPR050669">
    <property type="entry name" value="Hemerythrin"/>
</dbReference>
<reference evidence="5" key="1">
    <citation type="submission" date="2018-09" db="EMBL/GenBank/DDBJ databases">
        <title>Murine metabolic-syndrome-specific gut microbial biobank.</title>
        <authorList>
            <person name="Liu C."/>
        </authorList>
    </citation>
    <scope>NUCLEOTIDE SEQUENCE</scope>
    <source>
        <strain evidence="5">D42-62</strain>
    </source>
</reference>
<evidence type="ECO:0000259" key="4">
    <source>
        <dbReference type="Pfam" id="PF01814"/>
    </source>
</evidence>
<dbReference type="Gene3D" id="1.20.120.50">
    <property type="entry name" value="Hemerythrin-like"/>
    <property type="match status" value="1"/>
</dbReference>
<evidence type="ECO:0000313" key="5">
    <source>
        <dbReference type="EMBL" id="NBJ93246.1"/>
    </source>
</evidence>
<dbReference type="SUPFAM" id="SSF47188">
    <property type="entry name" value="Hemerythrin-like"/>
    <property type="match status" value="1"/>
</dbReference>
<dbReference type="GO" id="GO:0046872">
    <property type="term" value="F:metal ion binding"/>
    <property type="evidence" value="ECO:0007669"/>
    <property type="project" value="UniProtKB-KW"/>
</dbReference>
<evidence type="ECO:0000256" key="2">
    <source>
        <dbReference type="ARBA" id="ARBA00022723"/>
    </source>
</evidence>
<evidence type="ECO:0000313" key="6">
    <source>
        <dbReference type="Proteomes" id="UP001154420"/>
    </source>
</evidence>
<dbReference type="NCBIfam" id="NF033749">
    <property type="entry name" value="bact_hemeryth"/>
    <property type="match status" value="1"/>
</dbReference>
<evidence type="ECO:0000256" key="1">
    <source>
        <dbReference type="ARBA" id="ARBA00010587"/>
    </source>
</evidence>
<sequence length="132" mass="14908">MGYKFTKNLETGNAMIDKEHQELIQAVNKLLEACSEGKGRASMDETINFLNSYVNQHFSHEEQLQVRCSYPGLTAHRAFHEKYKQTLKEITSRISASGPTIAELGKLNKHISLLISHISTEDKKLGTFLNQS</sequence>
<organism evidence="5 6">
    <name type="scientific">Parablautia muri</name>
    <dbReference type="NCBI Taxonomy" id="2320879"/>
    <lineage>
        <taxon>Bacteria</taxon>
        <taxon>Bacillati</taxon>
        <taxon>Bacillota</taxon>
        <taxon>Clostridia</taxon>
        <taxon>Lachnospirales</taxon>
        <taxon>Lachnospiraceae</taxon>
        <taxon>Parablautia</taxon>
    </lineage>
</organism>
<proteinExistence type="inferred from homology"/>
<dbReference type="NCBIfam" id="TIGR02481">
    <property type="entry name" value="hemeryth_dom"/>
    <property type="match status" value="1"/>
</dbReference>